<reference evidence="4 5" key="1">
    <citation type="submission" date="2019-05" db="EMBL/GenBank/DDBJ databases">
        <title>Flagellimonas sp. AsT0115, sp. nov., isolated from a marine red algae, Asparagopsis taxiformis.</title>
        <authorList>
            <person name="Kim J."/>
            <person name="Jeong S.E."/>
            <person name="Jeon C.O."/>
        </authorList>
    </citation>
    <scope>NUCLEOTIDE SEQUENCE [LARGE SCALE GENOMIC DNA]</scope>
    <source>
        <strain evidence="4 5">AsT0115</strain>
    </source>
</reference>
<dbReference type="PANTHER" id="PTHR31084">
    <property type="entry name" value="ALPHA-L-FUCOSIDASE 2"/>
    <property type="match status" value="1"/>
</dbReference>
<feature type="domain" description="Glycosyl hydrolase family 95 catalytic" evidence="3">
    <location>
        <begin position="295"/>
        <end position="698"/>
    </location>
</feature>
<evidence type="ECO:0000313" key="4">
    <source>
        <dbReference type="EMBL" id="TMU50634.1"/>
    </source>
</evidence>
<dbReference type="InterPro" id="IPR054363">
    <property type="entry name" value="GH95_cat"/>
</dbReference>
<dbReference type="InterPro" id="IPR008928">
    <property type="entry name" value="6-hairpin_glycosidase_sf"/>
</dbReference>
<dbReference type="InterPro" id="IPR049053">
    <property type="entry name" value="AFCA-like_C"/>
</dbReference>
<dbReference type="Proteomes" id="UP000751614">
    <property type="component" value="Unassembled WGS sequence"/>
</dbReference>
<evidence type="ECO:0000259" key="3">
    <source>
        <dbReference type="Pfam" id="PF22124"/>
    </source>
</evidence>
<name>A0ABY2WH15_9FLAO</name>
<protein>
    <submittedName>
        <fullName evidence="4">Glycoside hydrolase family 95 protein</fullName>
    </submittedName>
</protein>
<evidence type="ECO:0000259" key="2">
    <source>
        <dbReference type="Pfam" id="PF21307"/>
    </source>
</evidence>
<dbReference type="EMBL" id="VCNI01000005">
    <property type="protein sequence ID" value="TMU50634.1"/>
    <property type="molecule type" value="Genomic_DNA"/>
</dbReference>
<dbReference type="Pfam" id="PF22124">
    <property type="entry name" value="Glyco_hydro_95_cat"/>
    <property type="match status" value="1"/>
</dbReference>
<evidence type="ECO:0000313" key="5">
    <source>
        <dbReference type="Proteomes" id="UP000751614"/>
    </source>
</evidence>
<comment type="caution">
    <text evidence="4">The sequence shown here is derived from an EMBL/GenBank/DDBJ whole genome shotgun (WGS) entry which is preliminary data.</text>
</comment>
<evidence type="ECO:0000259" key="1">
    <source>
        <dbReference type="Pfam" id="PF14498"/>
    </source>
</evidence>
<dbReference type="Pfam" id="PF14498">
    <property type="entry name" value="Glyco_hyd_65N_2"/>
    <property type="match status" value="1"/>
</dbReference>
<gene>
    <name evidence="4" type="ORF">FGG15_19000</name>
</gene>
<keyword evidence="5" id="KW-1185">Reference proteome</keyword>
<sequence length="790" mass="89092">MATVLLSACQAPPDESTVDHLKIWYKQEAKSWMREALPIGNGYMGAMVFGGVERERIQFNEESLWVGGPGEWEAYDGGNRKDAHKYLPQVRKLLSKGELEKAHALANKELTGVIKRNNNHEFWEGFGAFQAFGDIYIDIEKTGEISEYHRELDISDAIARVSYTDGDVHHKRTYFANYPSKVLVFKLENDALQGQDYTLELTTPHKKVNYSSSGSELILDGLLENNGMAFGARLHLETKGGDIGFDENKIKVTASNAVTLKLVAGTDYLNHYPMYKGKDYESENLATMNKAKEVSFQELLNEHLSDYRELFQRVDLSLEATQIASLPTDERLKAYEEGQEDPSLEALYFQYGRYLLISSSRPGTMPANLQGKWNDKTAPPWASDYHMNINEQMIYWPAELTNLSECHQPLINYMESLIQPGQKSAASFFDANGWIVNTMNNPFGFTAPGWDFPWGFFPGGAGWLSQHAWEHYEFTQNKEYLQEQGFPIMKEAALFWLDYLMDDGQGYLVSTPSYSPEHGGISEGASMDLQIVWDLFTNCIEACEVLGIEDEFKQQVMDSKSRLFPPQIGRWGQLQEWKEDVDDPENKHRHISHLFALHPGKQITLDGTPELAQAAKKSLNARGDQGTGWSLGWKINFWSRLREGNRAHKLIRRLLRTTTDEGFEMLKGGGTYSNMLCAHPPFQLDGNMGATAGIAEMLVQSHDGQITLLPALPDAWKSGSVKGLKARGNFEVDITWKDGKLVEANITSKSGNSCYVKYRDKTLRLGLLKGETFTVGYDMKLNLGLNATND</sequence>
<dbReference type="InterPro" id="IPR012341">
    <property type="entry name" value="6hp_glycosidase-like_sf"/>
</dbReference>
<feature type="domain" description="Glycosyl hydrolase family 95 N-terminal" evidence="1">
    <location>
        <begin position="23"/>
        <end position="270"/>
    </location>
</feature>
<dbReference type="GO" id="GO:0016787">
    <property type="term" value="F:hydrolase activity"/>
    <property type="evidence" value="ECO:0007669"/>
    <property type="project" value="UniProtKB-KW"/>
</dbReference>
<dbReference type="PANTHER" id="PTHR31084:SF19">
    <property type="entry name" value="GLYCOSYL HYDROLASE FAMILY 95 N-TERMINAL DOMAIN-CONTAINING PROTEIN"/>
    <property type="match status" value="1"/>
</dbReference>
<dbReference type="PIRSF" id="PIRSF007663">
    <property type="entry name" value="UCP007663"/>
    <property type="match status" value="1"/>
</dbReference>
<dbReference type="InterPro" id="IPR027414">
    <property type="entry name" value="GH95_N_dom"/>
</dbReference>
<keyword evidence="4" id="KW-0378">Hydrolase</keyword>
<feature type="domain" description="Alpha fucosidase A-like C-terminal" evidence="2">
    <location>
        <begin position="700"/>
        <end position="761"/>
    </location>
</feature>
<dbReference type="Pfam" id="PF21307">
    <property type="entry name" value="Glyco_hydro_95_C"/>
    <property type="match status" value="1"/>
</dbReference>
<dbReference type="InterPro" id="IPR016518">
    <property type="entry name" value="Alpha-L-fucosidase"/>
</dbReference>
<accession>A0ABY2WH15</accession>
<dbReference type="Gene3D" id="1.50.10.10">
    <property type="match status" value="1"/>
</dbReference>
<proteinExistence type="predicted"/>
<organism evidence="4 5">
    <name type="scientific">Flagellimonas algicola</name>
    <dbReference type="NCBI Taxonomy" id="2583815"/>
    <lineage>
        <taxon>Bacteria</taxon>
        <taxon>Pseudomonadati</taxon>
        <taxon>Bacteroidota</taxon>
        <taxon>Flavobacteriia</taxon>
        <taxon>Flavobacteriales</taxon>
        <taxon>Flavobacteriaceae</taxon>
        <taxon>Flagellimonas</taxon>
    </lineage>
</organism>
<dbReference type="SUPFAM" id="SSF48208">
    <property type="entry name" value="Six-hairpin glycosidases"/>
    <property type="match status" value="1"/>
</dbReference>
<dbReference type="RefSeq" id="WP_138839320.1">
    <property type="nucleotide sequence ID" value="NZ_VCNI01000005.1"/>
</dbReference>
<dbReference type="Gene3D" id="2.70.98.50">
    <property type="entry name" value="putative glycoside hydrolase family protein from bacillus halodurans"/>
    <property type="match status" value="1"/>
</dbReference>